<dbReference type="Proteomes" id="UP000722336">
    <property type="component" value="Unassembled WGS sequence"/>
</dbReference>
<organism evidence="2 3">
    <name type="scientific">Pacificimonas pallii</name>
    <dbReference type="NCBI Taxonomy" id="2827236"/>
    <lineage>
        <taxon>Bacteria</taxon>
        <taxon>Pseudomonadati</taxon>
        <taxon>Pseudomonadota</taxon>
        <taxon>Alphaproteobacteria</taxon>
        <taxon>Sphingomonadales</taxon>
        <taxon>Sphingosinicellaceae</taxon>
        <taxon>Pacificimonas</taxon>
    </lineage>
</organism>
<dbReference type="RefSeq" id="WP_218446394.1">
    <property type="nucleotide sequence ID" value="NZ_JAGSPA010000004.1"/>
</dbReference>
<evidence type="ECO:0000256" key="1">
    <source>
        <dbReference type="SAM" id="SignalP"/>
    </source>
</evidence>
<keyword evidence="3" id="KW-1185">Reference proteome</keyword>
<evidence type="ECO:0000313" key="2">
    <source>
        <dbReference type="EMBL" id="MBV7257546.1"/>
    </source>
</evidence>
<feature type="chain" id="PRO_5046585562" evidence="1">
    <location>
        <begin position="21"/>
        <end position="152"/>
    </location>
</feature>
<proteinExistence type="predicted"/>
<accession>A0ABS6SHZ2</accession>
<protein>
    <submittedName>
        <fullName evidence="2">DUF2155 domain-containing protein</fullName>
    </submittedName>
</protein>
<keyword evidence="1" id="KW-0732">Signal</keyword>
<dbReference type="InterPro" id="IPR019225">
    <property type="entry name" value="DUF2155"/>
</dbReference>
<gene>
    <name evidence="2" type="ORF">KCG44_12195</name>
</gene>
<comment type="caution">
    <text evidence="2">The sequence shown here is derived from an EMBL/GenBank/DDBJ whole genome shotgun (WGS) entry which is preliminary data.</text>
</comment>
<dbReference type="Pfam" id="PF09923">
    <property type="entry name" value="DUF2155"/>
    <property type="match status" value="1"/>
</dbReference>
<reference evidence="2 3" key="1">
    <citation type="submission" date="2021-04" db="EMBL/GenBank/DDBJ databases">
        <authorList>
            <person name="Pira H."/>
            <person name="Risdian C."/>
            <person name="Wink J."/>
        </authorList>
    </citation>
    <scope>NUCLEOTIDE SEQUENCE [LARGE SCALE GENOMIC DNA]</scope>
    <source>
        <strain evidence="2 3">WHA3</strain>
    </source>
</reference>
<dbReference type="EMBL" id="JAGSPA010000004">
    <property type="protein sequence ID" value="MBV7257546.1"/>
    <property type="molecule type" value="Genomic_DNA"/>
</dbReference>
<name>A0ABS6SHZ2_9SPHN</name>
<feature type="signal peptide" evidence="1">
    <location>
        <begin position="1"/>
        <end position="20"/>
    </location>
</feature>
<sequence length="152" mass="16066">MSGIMAGICGAWLLAGAAAAQSNDESGGGPDARSGTTPMAERTVIIGVLDKASQATETIETNPGKTVSYRGLTIAVRACEATPPWAAQKFVGGFLQVDYTPRRGADPARVFSGWLYANTPSLNSFDHPNYDVWVSACKMDWPETGPDTILVK</sequence>
<evidence type="ECO:0000313" key="3">
    <source>
        <dbReference type="Proteomes" id="UP000722336"/>
    </source>
</evidence>